<feature type="domain" description="B30.2/SPRY" evidence="4">
    <location>
        <begin position="984"/>
        <end position="1180"/>
    </location>
</feature>
<feature type="compositionally biased region" description="Basic and acidic residues" evidence="3">
    <location>
        <begin position="712"/>
        <end position="721"/>
    </location>
</feature>
<feature type="region of interest" description="Disordered" evidence="3">
    <location>
        <begin position="670"/>
        <end position="775"/>
    </location>
</feature>
<evidence type="ECO:0000256" key="2">
    <source>
        <dbReference type="PROSITE-ProRule" id="PRU00023"/>
    </source>
</evidence>
<dbReference type="PROSITE" id="PS50088">
    <property type="entry name" value="ANK_REPEAT"/>
    <property type="match status" value="1"/>
</dbReference>
<evidence type="ECO:0000313" key="5">
    <source>
        <dbReference type="EMBL" id="KAF4310653.1"/>
    </source>
</evidence>
<dbReference type="InterPro" id="IPR044736">
    <property type="entry name" value="Gid1/RanBPM/SPLA_SPRY"/>
</dbReference>
<gene>
    <name evidence="5" type="ORF">GTA08_BOTSDO13742</name>
</gene>
<dbReference type="CDD" id="cd12885">
    <property type="entry name" value="SPRY_RanBP_like"/>
    <property type="match status" value="1"/>
</dbReference>
<evidence type="ECO:0000256" key="3">
    <source>
        <dbReference type="SAM" id="MobiDB-lite"/>
    </source>
</evidence>
<dbReference type="PANTHER" id="PTHR10039:SF14">
    <property type="entry name" value="NACHT DOMAIN-CONTAINING PROTEIN"/>
    <property type="match status" value="1"/>
</dbReference>
<dbReference type="Gene3D" id="1.25.40.20">
    <property type="entry name" value="Ankyrin repeat-containing domain"/>
    <property type="match status" value="1"/>
</dbReference>
<feature type="repeat" description="ANK" evidence="2">
    <location>
        <begin position="974"/>
        <end position="1008"/>
    </location>
</feature>
<dbReference type="InterPro" id="IPR056884">
    <property type="entry name" value="NPHP3-like_N"/>
</dbReference>
<evidence type="ECO:0000256" key="1">
    <source>
        <dbReference type="ARBA" id="ARBA00022737"/>
    </source>
</evidence>
<dbReference type="SUPFAM" id="SSF49899">
    <property type="entry name" value="Concanavalin A-like lectins/glucanases"/>
    <property type="match status" value="1"/>
</dbReference>
<dbReference type="PANTHER" id="PTHR10039">
    <property type="entry name" value="AMELOGENIN"/>
    <property type="match status" value="1"/>
</dbReference>
<dbReference type="SUPFAM" id="SSF52540">
    <property type="entry name" value="P-loop containing nucleoside triphosphate hydrolases"/>
    <property type="match status" value="1"/>
</dbReference>
<feature type="compositionally biased region" description="Acidic residues" evidence="3">
    <location>
        <begin position="722"/>
        <end position="743"/>
    </location>
</feature>
<dbReference type="SUPFAM" id="SSF48403">
    <property type="entry name" value="Ankyrin repeat"/>
    <property type="match status" value="1"/>
</dbReference>
<protein>
    <recommendedName>
        <fullName evidence="4">B30.2/SPRY domain-containing protein</fullName>
    </recommendedName>
</protein>
<accession>A0A8H4J4H5</accession>
<dbReference type="InterPro" id="IPR002110">
    <property type="entry name" value="Ankyrin_rpt"/>
</dbReference>
<feature type="compositionally biased region" description="Low complexity" evidence="3">
    <location>
        <begin position="744"/>
        <end position="757"/>
    </location>
</feature>
<keyword evidence="2" id="KW-0040">ANK repeat</keyword>
<dbReference type="Pfam" id="PF12796">
    <property type="entry name" value="Ank_2"/>
    <property type="match status" value="1"/>
</dbReference>
<keyword evidence="1" id="KW-0677">Repeat</keyword>
<dbReference type="PROSITE" id="PS50188">
    <property type="entry name" value="B302_SPRY"/>
    <property type="match status" value="1"/>
</dbReference>
<dbReference type="SMART" id="SM00248">
    <property type="entry name" value="ANK"/>
    <property type="match status" value="5"/>
</dbReference>
<dbReference type="InterPro" id="IPR013320">
    <property type="entry name" value="ConA-like_dom_sf"/>
</dbReference>
<dbReference type="Pfam" id="PF00622">
    <property type="entry name" value="SPRY"/>
    <property type="match status" value="1"/>
</dbReference>
<dbReference type="AlphaFoldDB" id="A0A8H4J4H5"/>
<dbReference type="InterPro" id="IPR043136">
    <property type="entry name" value="B30.2/SPRY_sf"/>
</dbReference>
<name>A0A8H4J4H5_9PEZI</name>
<dbReference type="InterPro" id="IPR001870">
    <property type="entry name" value="B30.2/SPRY"/>
</dbReference>
<dbReference type="OrthoDB" id="341259at2759"/>
<evidence type="ECO:0000259" key="4">
    <source>
        <dbReference type="PROSITE" id="PS50188"/>
    </source>
</evidence>
<organism evidence="5 6">
    <name type="scientific">Botryosphaeria dothidea</name>
    <dbReference type="NCBI Taxonomy" id="55169"/>
    <lineage>
        <taxon>Eukaryota</taxon>
        <taxon>Fungi</taxon>
        <taxon>Dikarya</taxon>
        <taxon>Ascomycota</taxon>
        <taxon>Pezizomycotina</taxon>
        <taxon>Dothideomycetes</taxon>
        <taxon>Dothideomycetes incertae sedis</taxon>
        <taxon>Botryosphaeriales</taxon>
        <taxon>Botryosphaeriaceae</taxon>
        <taxon>Botryosphaeria</taxon>
    </lineage>
</organism>
<comment type="caution">
    <text evidence="5">The sequence shown here is derived from an EMBL/GenBank/DDBJ whole genome shotgun (WGS) entry which is preliminary data.</text>
</comment>
<dbReference type="SMART" id="SM00449">
    <property type="entry name" value="SPRY"/>
    <property type="match status" value="1"/>
</dbReference>
<dbReference type="Gene3D" id="2.60.120.920">
    <property type="match status" value="1"/>
</dbReference>
<reference evidence="5" key="1">
    <citation type="submission" date="2020-04" db="EMBL/GenBank/DDBJ databases">
        <title>Genome Assembly and Annotation of Botryosphaeria dothidea sdau 11-99, a Latent Pathogen of Apple Fruit Ring Rot in China.</title>
        <authorList>
            <person name="Yu C."/>
            <person name="Diao Y."/>
            <person name="Lu Q."/>
            <person name="Zhao J."/>
            <person name="Cui S."/>
            <person name="Peng C."/>
            <person name="He B."/>
            <person name="Liu H."/>
        </authorList>
    </citation>
    <scope>NUCLEOTIDE SEQUENCE [LARGE SCALE GENOMIC DNA]</scope>
    <source>
        <strain evidence="5">Sdau11-99</strain>
    </source>
</reference>
<dbReference type="InterPro" id="IPR003877">
    <property type="entry name" value="SPRY_dom"/>
</dbReference>
<sequence length="1190" mass="136237">MAEFLPWKEAFNSLEKRKGQDSEAWAAFKSRNEDKNLLDVMEDLKEVHKSVSGKYDAHGFGRTLERMELLRNMKLYDTIGDTIDNVTHWIFVGEVYARQYSTISKKFPICAGGSRTETNNAEYPDEKHIENNEENANHDFKVDSESVLKKIPPLFEIVLQLCFDIEKLGFSNDSKITNAEQACQNRSHLFSQLKDKTKSKASKAFSSFRRHVEAFFGKAKQIQGILNDGTKKLKALDRTVDMEFQSNFKSVAEDLLETISQSNKDLKDKLNGITDPILESQKRIEENQHKLLSNAEKQQEDIEMVKKLLKAEYNEILDWLRSGTTLGLDQPSHQQQETKTNTSPGTCDWILNHRRYIKWKEGYPRVCWLSGDAGLGKSFIMSTVVACVGIIKRAKGNLGNERYPDMTTKGRDEAKTPDSLSMRALQAAFLELMKAFQREIFVVVDALDECSDGIMLLDALWGLVISGEQSRLYLWISSRPEDEIRKAMQKEDRKYRHVEIELRGEQNDPNLQLHVKLALQNMEHLEKDQKHDALNIIMKQSSGSFLRASTAINLLRGTKAVSDFNQALKDLPADMDQLYQQHEAQLMHDAIRDWVLNDEKKLHDQKDDHYRSCLERMRSLSTYRSAPKYGHLLMALHIMRTLNSRTFQERHLFRPDSDKEELEMFQREEMYPQEAVIKQRPDGEVETCVTSDPGADLSEHGGAAEDEETDPHDDAMRSDSLEEHEDERERDEDVTDMIPDDISDAGTATSASSSNSGQKTPEDPDPQNDRSDDSDELRYDLTHWDYHIRMAEQQWSSEERNEDIYSEEWALLYAEVKKFMDSRSPAFRVWQKRLFPDGYSNRLYYAAFYGLVGVIKMFLKDNDDLSERNESGETPLHAACWGSGNYVGLEYILDRSVEWLNDQQDGNLTPAMVLVDRGVPLDKVEMLVAKGARLDLPAFETWYSLHYAIRSRSYELCEYILDNNIVSPSIKDDDGETPLHWLLKQDDASVEIANLLVRKEAEVCAEDLENKGLHIVVSEDGKELCDAESAIDAESYTLSAIRTDLPIPPGKSYYYYEIEILDCGEVDSPESIIALGFSSQYYELDKMPGWDSPYMSWGYHGDDGWRFGNDEYGEYGETFKRGDVVGAGVDFSKEEIFFTKNGSGLGMAFKNENIKGKLFPIVGFHPCGIRVRANFGMDEFKFDGKAKVQD</sequence>
<dbReference type="InterPro" id="IPR027417">
    <property type="entry name" value="P-loop_NTPase"/>
</dbReference>
<dbReference type="Pfam" id="PF24883">
    <property type="entry name" value="NPHP3_N"/>
    <property type="match status" value="2"/>
</dbReference>
<dbReference type="Proteomes" id="UP000572817">
    <property type="component" value="Unassembled WGS sequence"/>
</dbReference>
<evidence type="ECO:0000313" key="6">
    <source>
        <dbReference type="Proteomes" id="UP000572817"/>
    </source>
</evidence>
<dbReference type="EMBL" id="WWBZ02000013">
    <property type="protein sequence ID" value="KAF4310653.1"/>
    <property type="molecule type" value="Genomic_DNA"/>
</dbReference>
<dbReference type="InterPro" id="IPR036770">
    <property type="entry name" value="Ankyrin_rpt-contain_sf"/>
</dbReference>
<keyword evidence="6" id="KW-1185">Reference proteome</keyword>
<proteinExistence type="predicted"/>